<evidence type="ECO:0000259" key="5">
    <source>
        <dbReference type="Pfam" id="PF14793"/>
    </source>
</evidence>
<comment type="catalytic activity">
    <reaction evidence="1">
        <text>AMP + H2O = D-ribose 5-phosphate + adenine</text>
        <dbReference type="Rhea" id="RHEA:20129"/>
        <dbReference type="ChEBI" id="CHEBI:15377"/>
        <dbReference type="ChEBI" id="CHEBI:16708"/>
        <dbReference type="ChEBI" id="CHEBI:78346"/>
        <dbReference type="ChEBI" id="CHEBI:456215"/>
        <dbReference type="EC" id="3.2.2.4"/>
    </reaction>
</comment>
<protein>
    <recommendedName>
        <fullName evidence="3">AMP nucleosidase</fullName>
        <ecNumber evidence="2">3.2.2.4</ecNumber>
    </recommendedName>
    <alternativeName>
        <fullName evidence="3">AMP nucleosidase</fullName>
    </alternativeName>
</protein>
<dbReference type="Gene3D" id="3.40.50.450">
    <property type="match status" value="1"/>
</dbReference>
<keyword evidence="6" id="KW-0378">Hydrolase</keyword>
<dbReference type="InterPro" id="IPR027820">
    <property type="entry name" value="PpnN_N"/>
</dbReference>
<dbReference type="GO" id="GO:0047405">
    <property type="term" value="F:pyrimidine-5'-nucleotide nucleosidase activity"/>
    <property type="evidence" value="ECO:0007669"/>
    <property type="project" value="UniProtKB-EC"/>
</dbReference>
<feature type="domain" description="Pyrimidine/purine nucleotide 5'-monophosphate nucleosidase C-terminal" evidence="4">
    <location>
        <begin position="333"/>
        <end position="453"/>
    </location>
</feature>
<evidence type="ECO:0000259" key="4">
    <source>
        <dbReference type="Pfam" id="PF11892"/>
    </source>
</evidence>
<evidence type="ECO:0000256" key="3">
    <source>
        <dbReference type="ARBA" id="ARBA00031983"/>
    </source>
</evidence>
<dbReference type="SUPFAM" id="SSF102405">
    <property type="entry name" value="MCP/YpsA-like"/>
    <property type="match status" value="1"/>
</dbReference>
<comment type="caution">
    <text evidence="6">The sequence shown here is derived from an EMBL/GenBank/DDBJ whole genome shotgun (WGS) entry which is preliminary data.</text>
</comment>
<keyword evidence="7" id="KW-1185">Reference proteome</keyword>
<sequence length="454" mass="50789">MITHISPLGAMDLLSQLEVDMLKRTASSDLYQLFRNCSLAVLNSGSQTDNSQQLLSRFTDFDINVLRRERGVKLELINPPENAFVDGQIIRSLQANLFAVLRDILFVTGQLNHSARFREPNPKDSAYITNMVFSILRNARALHVGELPNTVVCWGGHSVNPVEYQYCRDVGTQLGLRELNICTGCGPGVMEAPMKGAAVGHAQQRYHEGRFIGLTEPSIIAAEPPNPLVNELIIMPDIEKRLEAFVRIAHGIIIFPGGVGTAEELLYLLGIMMHPHNHQQVLPLILTGPKESADYFRVLDDFIVNTLGEAATRHYRIIIDDAPAVAKAMKQAMPAVKEYRRQTGDAYSFNWSLRIEPELQLPFQPTHANMSALNLNQDQPKDKLAADLRRMFSGIVAGNVKEIGIREIRAHGPFKIHGDADIMHRMDEMLQGFIAQHRMKLPGSAYVPCYEIIR</sequence>
<dbReference type="InterPro" id="IPR031100">
    <property type="entry name" value="LOG_fam"/>
</dbReference>
<dbReference type="InterPro" id="IPR049788">
    <property type="entry name" value="PpnN"/>
</dbReference>
<dbReference type="EC" id="3.2.2.4" evidence="2"/>
<evidence type="ECO:0000313" key="6">
    <source>
        <dbReference type="EMBL" id="MFC6378086.1"/>
    </source>
</evidence>
<evidence type="ECO:0000256" key="1">
    <source>
        <dbReference type="ARBA" id="ARBA00000274"/>
    </source>
</evidence>
<gene>
    <name evidence="6" type="primary">ppnN</name>
    <name evidence="6" type="ORF">ACFP9W_08300</name>
</gene>
<name>A0ABW1VXP6_9GAMM</name>
<evidence type="ECO:0000256" key="2">
    <source>
        <dbReference type="ARBA" id="ARBA00011985"/>
    </source>
</evidence>
<dbReference type="Proteomes" id="UP001596230">
    <property type="component" value="Unassembled WGS sequence"/>
</dbReference>
<dbReference type="Pfam" id="PF03641">
    <property type="entry name" value="Lysine_decarbox"/>
    <property type="match status" value="1"/>
</dbReference>
<dbReference type="Gene3D" id="3.30.1850.10">
    <property type="entry name" value="MoCo carrier protein-like"/>
    <property type="match status" value="1"/>
</dbReference>
<evidence type="ECO:0000313" key="7">
    <source>
        <dbReference type="Proteomes" id="UP001596230"/>
    </source>
</evidence>
<feature type="domain" description="Pyrimidine/purine nucleotide 5'-monophosphate nucleosidase N-terminal" evidence="5">
    <location>
        <begin position="4"/>
        <end position="109"/>
    </location>
</feature>
<dbReference type="Pfam" id="PF11892">
    <property type="entry name" value="PpnN_C"/>
    <property type="match status" value="1"/>
</dbReference>
<dbReference type="PANTHER" id="PTHR43393">
    <property type="entry name" value="CYTOKININ RIBOSIDE 5'-MONOPHOSPHATE PHOSPHORIBOHYDROLASE"/>
    <property type="match status" value="1"/>
</dbReference>
<proteinExistence type="predicted"/>
<organism evidence="6 7">
    <name type="scientific">Tatumella terrea</name>
    <dbReference type="NCBI Taxonomy" id="419007"/>
    <lineage>
        <taxon>Bacteria</taxon>
        <taxon>Pseudomonadati</taxon>
        <taxon>Pseudomonadota</taxon>
        <taxon>Gammaproteobacteria</taxon>
        <taxon>Enterobacterales</taxon>
        <taxon>Erwiniaceae</taxon>
        <taxon>Tatumella</taxon>
    </lineage>
</organism>
<dbReference type="Pfam" id="PF14793">
    <property type="entry name" value="DUF4478"/>
    <property type="match status" value="1"/>
</dbReference>
<dbReference type="InterPro" id="IPR021826">
    <property type="entry name" value="PpnN_C"/>
</dbReference>
<keyword evidence="6" id="KW-0326">Glycosidase</keyword>
<dbReference type="InterPro" id="IPR052341">
    <property type="entry name" value="LOG_family_nucleotidases"/>
</dbReference>
<dbReference type="EMBL" id="JBHSUB010000008">
    <property type="protein sequence ID" value="MFC6378086.1"/>
    <property type="molecule type" value="Genomic_DNA"/>
</dbReference>
<dbReference type="NCBIfam" id="NF038390">
    <property type="entry name" value="Nsidase_PpnN"/>
    <property type="match status" value="1"/>
</dbReference>
<dbReference type="InterPro" id="IPR037153">
    <property type="entry name" value="PpnN-like_sf"/>
</dbReference>
<accession>A0ABW1VXP6</accession>
<dbReference type="PANTHER" id="PTHR43393:SF1">
    <property type="entry name" value="PYRIMIDINE_PURINE NUCLEOTIDE 5'-MONOPHOSPHATE NUCLEOSIDASE"/>
    <property type="match status" value="1"/>
</dbReference>
<reference evidence="7" key="1">
    <citation type="journal article" date="2019" name="Int. J. Syst. Evol. Microbiol.">
        <title>The Global Catalogue of Microorganisms (GCM) 10K type strain sequencing project: providing services to taxonomists for standard genome sequencing and annotation.</title>
        <authorList>
            <consortium name="The Broad Institute Genomics Platform"/>
            <consortium name="The Broad Institute Genome Sequencing Center for Infectious Disease"/>
            <person name="Wu L."/>
            <person name="Ma J."/>
        </authorList>
    </citation>
    <scope>NUCLEOTIDE SEQUENCE [LARGE SCALE GENOMIC DNA]</scope>
    <source>
        <strain evidence="7">CGMCC 1.18518</strain>
    </source>
</reference>
<dbReference type="GO" id="GO:0008714">
    <property type="term" value="F:AMP nucleosidase activity"/>
    <property type="evidence" value="ECO:0007669"/>
    <property type="project" value="UniProtKB-EC"/>
</dbReference>
<dbReference type="RefSeq" id="WP_212714412.1">
    <property type="nucleotide sequence ID" value="NZ_BAAAFX010000013.1"/>
</dbReference>